<dbReference type="EMBL" id="CP036316">
    <property type="protein sequence ID" value="QDT63485.1"/>
    <property type="molecule type" value="Genomic_DNA"/>
</dbReference>
<gene>
    <name evidence="2" type="ORF">V22_07070</name>
</gene>
<organism evidence="2 3">
    <name type="scientific">Calycomorphotria hydatis</name>
    <dbReference type="NCBI Taxonomy" id="2528027"/>
    <lineage>
        <taxon>Bacteria</taxon>
        <taxon>Pseudomonadati</taxon>
        <taxon>Planctomycetota</taxon>
        <taxon>Planctomycetia</taxon>
        <taxon>Planctomycetales</taxon>
        <taxon>Planctomycetaceae</taxon>
        <taxon>Calycomorphotria</taxon>
    </lineage>
</organism>
<dbReference type="Proteomes" id="UP000319976">
    <property type="component" value="Chromosome"/>
</dbReference>
<feature type="signal peptide" evidence="1">
    <location>
        <begin position="1"/>
        <end position="24"/>
    </location>
</feature>
<sequence precursor="true">MTRPQKFSALAVALLLAGWSSASAAESIIETVGFLGCTETCCDDVCCDDTCCDPCCDDVCCDTACCDGCVLGKDCCGYGGLGCGLLSLIQPSDHCFDDFISPMINFTHFEDPRTLTEIRPIYVHHNVPGSLGGGNIHLAACQIRVALSKELSIIAVKDGYIWDETNGTLGGLLDDGWADMTAGLKYNLLRDECSGTLVSAGLTYEIPLGSQRALQAQGDGVFHVFGTMGQRFCDGNAHIISEVGYRFPLDSSAQTTALHWSNHFDVRLMDKFYLVTEFAWWHWLDDAGNGLPLGVGGQDLFNLPANNVAGNDLVTQNVGVKVKPNKHMEVGLAYEFPITGFKDVINERIQLDVILRY</sequence>
<dbReference type="AlphaFoldDB" id="A0A517T530"/>
<protein>
    <submittedName>
        <fullName evidence="2">Uncharacterized protein</fullName>
    </submittedName>
</protein>
<evidence type="ECO:0000256" key="1">
    <source>
        <dbReference type="SAM" id="SignalP"/>
    </source>
</evidence>
<dbReference type="RefSeq" id="WP_197439908.1">
    <property type="nucleotide sequence ID" value="NZ_CP036316.1"/>
</dbReference>
<keyword evidence="3" id="KW-1185">Reference proteome</keyword>
<feature type="chain" id="PRO_5021838110" evidence="1">
    <location>
        <begin position="25"/>
        <end position="357"/>
    </location>
</feature>
<keyword evidence="1" id="KW-0732">Signal</keyword>
<evidence type="ECO:0000313" key="2">
    <source>
        <dbReference type="EMBL" id="QDT63485.1"/>
    </source>
</evidence>
<accession>A0A517T530</accession>
<proteinExistence type="predicted"/>
<dbReference type="KEGG" id="chya:V22_07070"/>
<name>A0A517T530_9PLAN</name>
<evidence type="ECO:0000313" key="3">
    <source>
        <dbReference type="Proteomes" id="UP000319976"/>
    </source>
</evidence>
<reference evidence="2 3" key="1">
    <citation type="submission" date="2019-02" db="EMBL/GenBank/DDBJ databases">
        <title>Deep-cultivation of Planctomycetes and their phenomic and genomic characterization uncovers novel biology.</title>
        <authorList>
            <person name="Wiegand S."/>
            <person name="Jogler M."/>
            <person name="Boedeker C."/>
            <person name="Pinto D."/>
            <person name="Vollmers J."/>
            <person name="Rivas-Marin E."/>
            <person name="Kohn T."/>
            <person name="Peeters S.H."/>
            <person name="Heuer A."/>
            <person name="Rast P."/>
            <person name="Oberbeckmann S."/>
            <person name="Bunk B."/>
            <person name="Jeske O."/>
            <person name="Meyerdierks A."/>
            <person name="Storesund J.E."/>
            <person name="Kallscheuer N."/>
            <person name="Luecker S."/>
            <person name="Lage O.M."/>
            <person name="Pohl T."/>
            <person name="Merkel B.J."/>
            <person name="Hornburger P."/>
            <person name="Mueller R.-W."/>
            <person name="Bruemmer F."/>
            <person name="Labrenz M."/>
            <person name="Spormann A.M."/>
            <person name="Op den Camp H."/>
            <person name="Overmann J."/>
            <person name="Amann R."/>
            <person name="Jetten M.S.M."/>
            <person name="Mascher T."/>
            <person name="Medema M.H."/>
            <person name="Devos D.P."/>
            <person name="Kaster A.-K."/>
            <person name="Ovreas L."/>
            <person name="Rohde M."/>
            <person name="Galperin M.Y."/>
            <person name="Jogler C."/>
        </authorList>
    </citation>
    <scope>NUCLEOTIDE SEQUENCE [LARGE SCALE GENOMIC DNA]</scope>
    <source>
        <strain evidence="2 3">V22</strain>
    </source>
</reference>